<reference evidence="1" key="1">
    <citation type="submission" date="2022-04" db="EMBL/GenBank/DDBJ databases">
        <title>Genome of the entomopathogenic fungus Entomophthora muscae.</title>
        <authorList>
            <person name="Elya C."/>
            <person name="Lovett B.R."/>
            <person name="Lee E."/>
            <person name="Macias A.M."/>
            <person name="Hajek A.E."/>
            <person name="De Bivort B.L."/>
            <person name="Kasson M.T."/>
            <person name="De Fine Licht H.H."/>
            <person name="Stajich J.E."/>
        </authorList>
    </citation>
    <scope>NUCLEOTIDE SEQUENCE</scope>
    <source>
        <strain evidence="1">Berkeley</strain>
    </source>
</reference>
<dbReference type="EMBL" id="QTSX02000056">
    <property type="protein sequence ID" value="KAJ9089283.1"/>
    <property type="molecule type" value="Genomic_DNA"/>
</dbReference>
<name>A0ACC2UR20_9FUNG</name>
<organism evidence="1 2">
    <name type="scientific">Entomophthora muscae</name>
    <dbReference type="NCBI Taxonomy" id="34485"/>
    <lineage>
        <taxon>Eukaryota</taxon>
        <taxon>Fungi</taxon>
        <taxon>Fungi incertae sedis</taxon>
        <taxon>Zoopagomycota</taxon>
        <taxon>Entomophthoromycotina</taxon>
        <taxon>Entomophthoromycetes</taxon>
        <taxon>Entomophthorales</taxon>
        <taxon>Entomophthoraceae</taxon>
        <taxon>Entomophthora</taxon>
    </lineage>
</organism>
<sequence length="167" mass="18794">MMTLYPIVTALTGFQVANLVPYLAKILPQLLGLYIKKTKILLAKFGLAWSADKTGVPAAMELTFSKTKHEKKFSTVYNKLYKFMEAFAGQRLYLVVYMGFLFYFGMWANVEDLERVLLGIDKARLSLDEKMVPLGYNLVDHVIWDALVLAGIYGSAALPESCCFTLT</sequence>
<evidence type="ECO:0000313" key="2">
    <source>
        <dbReference type="Proteomes" id="UP001165960"/>
    </source>
</evidence>
<protein>
    <submittedName>
        <fullName evidence="1">Uncharacterized protein</fullName>
    </submittedName>
</protein>
<evidence type="ECO:0000313" key="1">
    <source>
        <dbReference type="EMBL" id="KAJ9089283.1"/>
    </source>
</evidence>
<comment type="caution">
    <text evidence="1">The sequence shown here is derived from an EMBL/GenBank/DDBJ whole genome shotgun (WGS) entry which is preliminary data.</text>
</comment>
<gene>
    <name evidence="1" type="ORF">DSO57_1014621</name>
</gene>
<dbReference type="Proteomes" id="UP001165960">
    <property type="component" value="Unassembled WGS sequence"/>
</dbReference>
<keyword evidence="2" id="KW-1185">Reference proteome</keyword>
<proteinExistence type="predicted"/>
<accession>A0ACC2UR20</accession>